<gene>
    <name evidence="1" type="ORF">EV702DRAFT_1269530</name>
</gene>
<comment type="caution">
    <text evidence="1">The sequence shown here is derived from an EMBL/GenBank/DDBJ whole genome shotgun (WGS) entry which is preliminary data.</text>
</comment>
<reference evidence="1" key="1">
    <citation type="journal article" date="2020" name="New Phytol.">
        <title>Comparative genomics reveals dynamic genome evolution in host specialist ectomycorrhizal fungi.</title>
        <authorList>
            <person name="Lofgren L.A."/>
            <person name="Nguyen N.H."/>
            <person name="Vilgalys R."/>
            <person name="Ruytinx J."/>
            <person name="Liao H.L."/>
            <person name="Branco S."/>
            <person name="Kuo A."/>
            <person name="LaButti K."/>
            <person name="Lipzen A."/>
            <person name="Andreopoulos W."/>
            <person name="Pangilinan J."/>
            <person name="Riley R."/>
            <person name="Hundley H."/>
            <person name="Na H."/>
            <person name="Barry K."/>
            <person name="Grigoriev I.V."/>
            <person name="Stajich J.E."/>
            <person name="Kennedy P.G."/>
        </authorList>
    </citation>
    <scope>NUCLEOTIDE SEQUENCE</scope>
    <source>
        <strain evidence="1">DOB743</strain>
    </source>
</reference>
<evidence type="ECO:0000313" key="2">
    <source>
        <dbReference type="Proteomes" id="UP000714275"/>
    </source>
</evidence>
<keyword evidence="2" id="KW-1185">Reference proteome</keyword>
<sequence length="113" mass="13039">MSSSELQYIVELSGQRLLPTSNTDDHTPISERLQCLRDQAHAWFKFNAYPFQTVTLPEIPFPGPKYVTGEHLYLWNSYNDSVTVSPIPSKLEQRTTEHNWSPRTLCPFPFPQA</sequence>
<proteinExistence type="predicted"/>
<protein>
    <submittedName>
        <fullName evidence="1">Uncharacterized protein</fullName>
    </submittedName>
</protein>
<name>A0A9P7D0N2_9AGAM</name>
<evidence type="ECO:0000313" key="1">
    <source>
        <dbReference type="EMBL" id="KAG1775169.1"/>
    </source>
</evidence>
<organism evidence="1 2">
    <name type="scientific">Suillus placidus</name>
    <dbReference type="NCBI Taxonomy" id="48579"/>
    <lineage>
        <taxon>Eukaryota</taxon>
        <taxon>Fungi</taxon>
        <taxon>Dikarya</taxon>
        <taxon>Basidiomycota</taxon>
        <taxon>Agaricomycotina</taxon>
        <taxon>Agaricomycetes</taxon>
        <taxon>Agaricomycetidae</taxon>
        <taxon>Boletales</taxon>
        <taxon>Suillineae</taxon>
        <taxon>Suillaceae</taxon>
        <taxon>Suillus</taxon>
    </lineage>
</organism>
<dbReference type="AlphaFoldDB" id="A0A9P7D0N2"/>
<accession>A0A9P7D0N2</accession>
<dbReference type="EMBL" id="JABBWD010000035">
    <property type="protein sequence ID" value="KAG1775169.1"/>
    <property type="molecule type" value="Genomic_DNA"/>
</dbReference>
<dbReference type="Proteomes" id="UP000714275">
    <property type="component" value="Unassembled WGS sequence"/>
</dbReference>
<feature type="non-terminal residue" evidence="1">
    <location>
        <position position="113"/>
    </location>
</feature>
<dbReference type="OrthoDB" id="2630676at2759"/>